<evidence type="ECO:0000313" key="3">
    <source>
        <dbReference type="Proteomes" id="UP000479710"/>
    </source>
</evidence>
<name>A0A6G1D1W8_9ORYZ</name>
<evidence type="ECO:0000313" key="2">
    <source>
        <dbReference type="EMBL" id="KAF0906134.1"/>
    </source>
</evidence>
<dbReference type="AlphaFoldDB" id="A0A6G1D1W8"/>
<evidence type="ECO:0000256" key="1">
    <source>
        <dbReference type="SAM" id="MobiDB-lite"/>
    </source>
</evidence>
<proteinExistence type="predicted"/>
<sequence>MAAVLELGRWGGRRAEGVGGGGRWLEAGSARRPGDRGRDPGTGGGLRRRPLGCRHPRGQ</sequence>
<reference evidence="2 3" key="1">
    <citation type="submission" date="2019-11" db="EMBL/GenBank/DDBJ databases">
        <title>Whole genome sequence of Oryza granulata.</title>
        <authorList>
            <person name="Li W."/>
        </authorList>
    </citation>
    <scope>NUCLEOTIDE SEQUENCE [LARGE SCALE GENOMIC DNA]</scope>
    <source>
        <strain evidence="3">cv. Menghai</strain>
        <tissue evidence="2">Leaf</tissue>
    </source>
</reference>
<gene>
    <name evidence="2" type="ORF">E2562_009124</name>
</gene>
<dbReference type="Proteomes" id="UP000479710">
    <property type="component" value="Unassembled WGS sequence"/>
</dbReference>
<comment type="caution">
    <text evidence="2">The sequence shown here is derived from an EMBL/GenBank/DDBJ whole genome shotgun (WGS) entry which is preliminary data.</text>
</comment>
<protein>
    <submittedName>
        <fullName evidence="2">Uncharacterized protein</fullName>
    </submittedName>
</protein>
<feature type="compositionally biased region" description="Basic residues" evidence="1">
    <location>
        <begin position="46"/>
        <end position="59"/>
    </location>
</feature>
<dbReference type="EMBL" id="SPHZ02000007">
    <property type="protein sequence ID" value="KAF0906134.1"/>
    <property type="molecule type" value="Genomic_DNA"/>
</dbReference>
<feature type="region of interest" description="Disordered" evidence="1">
    <location>
        <begin position="10"/>
        <end position="59"/>
    </location>
</feature>
<organism evidence="2 3">
    <name type="scientific">Oryza meyeriana var. granulata</name>
    <dbReference type="NCBI Taxonomy" id="110450"/>
    <lineage>
        <taxon>Eukaryota</taxon>
        <taxon>Viridiplantae</taxon>
        <taxon>Streptophyta</taxon>
        <taxon>Embryophyta</taxon>
        <taxon>Tracheophyta</taxon>
        <taxon>Spermatophyta</taxon>
        <taxon>Magnoliopsida</taxon>
        <taxon>Liliopsida</taxon>
        <taxon>Poales</taxon>
        <taxon>Poaceae</taxon>
        <taxon>BOP clade</taxon>
        <taxon>Oryzoideae</taxon>
        <taxon>Oryzeae</taxon>
        <taxon>Oryzinae</taxon>
        <taxon>Oryza</taxon>
        <taxon>Oryza meyeriana</taxon>
    </lineage>
</organism>
<keyword evidence="3" id="KW-1185">Reference proteome</keyword>
<accession>A0A6G1D1W8</accession>